<name>A0AAV1EF44_OLDCO</name>
<evidence type="ECO:0000313" key="2">
    <source>
        <dbReference type="Proteomes" id="UP001161247"/>
    </source>
</evidence>
<dbReference type="AlphaFoldDB" id="A0AAV1EF44"/>
<dbReference type="Proteomes" id="UP001161247">
    <property type="component" value="Chromosome 9"/>
</dbReference>
<reference evidence="1" key="1">
    <citation type="submission" date="2023-03" db="EMBL/GenBank/DDBJ databases">
        <authorList>
            <person name="Julca I."/>
        </authorList>
    </citation>
    <scope>NUCLEOTIDE SEQUENCE</scope>
</reference>
<dbReference type="InterPro" id="IPR011990">
    <property type="entry name" value="TPR-like_helical_dom_sf"/>
</dbReference>
<organism evidence="1 2">
    <name type="scientific">Oldenlandia corymbosa var. corymbosa</name>
    <dbReference type="NCBI Taxonomy" id="529605"/>
    <lineage>
        <taxon>Eukaryota</taxon>
        <taxon>Viridiplantae</taxon>
        <taxon>Streptophyta</taxon>
        <taxon>Embryophyta</taxon>
        <taxon>Tracheophyta</taxon>
        <taxon>Spermatophyta</taxon>
        <taxon>Magnoliopsida</taxon>
        <taxon>eudicotyledons</taxon>
        <taxon>Gunneridae</taxon>
        <taxon>Pentapetalae</taxon>
        <taxon>asterids</taxon>
        <taxon>lamiids</taxon>
        <taxon>Gentianales</taxon>
        <taxon>Rubiaceae</taxon>
        <taxon>Rubioideae</taxon>
        <taxon>Spermacoceae</taxon>
        <taxon>Hedyotis-Oldenlandia complex</taxon>
        <taxon>Oldenlandia</taxon>
    </lineage>
</organism>
<sequence>MPQRDVVTCSAMISICYAGLVEKGLSTFKNLVQEHGAKIGPKHYSYLVDLLARARKIDVAVDLVEKMSQGSMANPGVNAGYLLACNMYAYGGSSLILQIKIFDERKWRQSACRQHLHPFQQR</sequence>
<dbReference type="PANTHER" id="PTHR47925:SF172">
    <property type="entry name" value="PENTACOTRIPEPTIDE-REPEAT REGION OF PRORP DOMAIN-CONTAINING PROTEIN"/>
    <property type="match status" value="1"/>
</dbReference>
<dbReference type="EMBL" id="OX459126">
    <property type="protein sequence ID" value="CAI9118372.1"/>
    <property type="molecule type" value="Genomic_DNA"/>
</dbReference>
<accession>A0AAV1EF44</accession>
<dbReference type="Gene3D" id="1.25.40.10">
    <property type="entry name" value="Tetratricopeptide repeat domain"/>
    <property type="match status" value="1"/>
</dbReference>
<dbReference type="PANTHER" id="PTHR47925">
    <property type="entry name" value="OS01G0913400 PROTEIN-RELATED"/>
    <property type="match status" value="1"/>
</dbReference>
<gene>
    <name evidence="1" type="ORF">OLC1_LOCUS24256</name>
</gene>
<keyword evidence="2" id="KW-1185">Reference proteome</keyword>
<protein>
    <submittedName>
        <fullName evidence="1">OLC1v1019932C1</fullName>
    </submittedName>
</protein>
<evidence type="ECO:0000313" key="1">
    <source>
        <dbReference type="EMBL" id="CAI9118372.1"/>
    </source>
</evidence>
<proteinExistence type="predicted"/>